<evidence type="ECO:0000313" key="8">
    <source>
        <dbReference type="Proteomes" id="UP000693672"/>
    </source>
</evidence>
<proteinExistence type="inferred from homology"/>
<comment type="caution">
    <text evidence="7">The sequence shown here is derived from an EMBL/GenBank/DDBJ whole genome shotgun (WGS) entry which is preliminary data.</text>
</comment>
<dbReference type="InterPro" id="IPR050490">
    <property type="entry name" value="Bact_solute-bd_prot1"/>
</dbReference>
<comment type="subcellular location">
    <subcellularLocation>
        <location evidence="1">Cell envelope</location>
    </subcellularLocation>
</comment>
<feature type="compositionally biased region" description="Polar residues" evidence="5">
    <location>
        <begin position="473"/>
        <end position="484"/>
    </location>
</feature>
<feature type="chain" id="PRO_5038517708" description="Extracellular solute-binding protein" evidence="6">
    <location>
        <begin position="24"/>
        <end position="492"/>
    </location>
</feature>
<dbReference type="PROSITE" id="PS51257">
    <property type="entry name" value="PROKAR_LIPOPROTEIN"/>
    <property type="match status" value="1"/>
</dbReference>
<dbReference type="PANTHER" id="PTHR43649">
    <property type="entry name" value="ARABINOSE-BINDING PROTEIN-RELATED"/>
    <property type="match status" value="1"/>
</dbReference>
<evidence type="ECO:0008006" key="9">
    <source>
        <dbReference type="Google" id="ProtNLM"/>
    </source>
</evidence>
<dbReference type="RefSeq" id="WP_246627278.1">
    <property type="nucleotide sequence ID" value="NZ_CAJVAS010000002.1"/>
</dbReference>
<dbReference type="CDD" id="cd13585">
    <property type="entry name" value="PBP2_TMBP_like"/>
    <property type="match status" value="1"/>
</dbReference>
<comment type="similarity">
    <text evidence="2">Belongs to the bacterial solute-binding protein 1 family.</text>
</comment>
<feature type="signal peptide" evidence="6">
    <location>
        <begin position="1"/>
        <end position="23"/>
    </location>
</feature>
<organism evidence="7 8">
    <name type="scientific">Paenibacillus solanacearum</name>
    <dbReference type="NCBI Taxonomy" id="2048548"/>
    <lineage>
        <taxon>Bacteria</taxon>
        <taxon>Bacillati</taxon>
        <taxon>Bacillota</taxon>
        <taxon>Bacilli</taxon>
        <taxon>Bacillales</taxon>
        <taxon>Paenibacillaceae</taxon>
        <taxon>Paenibacillus</taxon>
    </lineage>
</organism>
<evidence type="ECO:0000256" key="1">
    <source>
        <dbReference type="ARBA" id="ARBA00004196"/>
    </source>
</evidence>
<dbReference type="PANTHER" id="PTHR43649:SF31">
    <property type="entry name" value="SN-GLYCEROL-3-PHOSPHATE-BINDING PERIPLASMIC PROTEIN UGPB"/>
    <property type="match status" value="1"/>
</dbReference>
<keyword evidence="4 6" id="KW-0732">Signal</keyword>
<dbReference type="Pfam" id="PF01547">
    <property type="entry name" value="SBP_bac_1"/>
    <property type="match status" value="1"/>
</dbReference>
<dbReference type="AlphaFoldDB" id="A0A916NVB0"/>
<evidence type="ECO:0000256" key="2">
    <source>
        <dbReference type="ARBA" id="ARBA00008520"/>
    </source>
</evidence>
<keyword evidence="3" id="KW-0813">Transport</keyword>
<dbReference type="EMBL" id="CAJVAS010000002">
    <property type="protein sequence ID" value="CAG7605087.1"/>
    <property type="molecule type" value="Genomic_DNA"/>
</dbReference>
<dbReference type="GO" id="GO:0030313">
    <property type="term" value="C:cell envelope"/>
    <property type="evidence" value="ECO:0007669"/>
    <property type="project" value="UniProtKB-SubCell"/>
</dbReference>
<gene>
    <name evidence="7" type="ORF">PAESOLCIP111_00771</name>
</gene>
<evidence type="ECO:0000256" key="4">
    <source>
        <dbReference type="ARBA" id="ARBA00022729"/>
    </source>
</evidence>
<dbReference type="Proteomes" id="UP000693672">
    <property type="component" value="Unassembled WGS sequence"/>
</dbReference>
<evidence type="ECO:0000256" key="5">
    <source>
        <dbReference type="SAM" id="MobiDB-lite"/>
    </source>
</evidence>
<feature type="region of interest" description="Disordered" evidence="5">
    <location>
        <begin position="473"/>
        <end position="492"/>
    </location>
</feature>
<evidence type="ECO:0000313" key="7">
    <source>
        <dbReference type="EMBL" id="CAG7605087.1"/>
    </source>
</evidence>
<sequence length="492" mass="55749">MNKPLKSAVLLSACIGLMAPTLAACNKAGNANDKKEQVLRIATSMGYSAEDEWFRQRFTDLFEFANPNIKIEMIATNDDRYMYVPPKQGERPKDPMDKLKEVMQGDNPPDVVMVQYEQLTDLISNNMLTQLDPMITKDKFDTSDFVPAVIDGLKKVGEGKLYAMAPTFSSSAVIYNKRMFDEAGVPYPKDKMTWEETFDLARRLSKGEGENRKYGFSFSTHNMGGDMYYASQLFMAPLQLRMFDEKAEKMTVDSDQWEKAWKSLLQLKTEKLTPEQQDPSTMKGRMMQGGGEDYNPFQYDDFLSGRVAMAIINYSQINQVSNAMKNAQNVKGFSPFEWDVVTLPVHQEAPDLGGYISMDGIMGINAKSQNPDAAWKFIKFINGEDWARLKASSSYQIVSRQKYIKQKDGLSINIKAFTTLLPVPQMDYKLYRDMPGLRQVNSIGQRVLQEVVQGKTPVRDGLKQWQTEGNTMLQQLKENPNGPSGPNGMIMY</sequence>
<evidence type="ECO:0000256" key="6">
    <source>
        <dbReference type="SAM" id="SignalP"/>
    </source>
</evidence>
<keyword evidence="8" id="KW-1185">Reference proteome</keyword>
<evidence type="ECO:0000256" key="3">
    <source>
        <dbReference type="ARBA" id="ARBA00022448"/>
    </source>
</evidence>
<protein>
    <recommendedName>
        <fullName evidence="9">Extracellular solute-binding protein</fullName>
    </recommendedName>
</protein>
<name>A0A916NVB0_9BACL</name>
<dbReference type="InterPro" id="IPR006059">
    <property type="entry name" value="SBP"/>
</dbReference>
<reference evidence="7" key="1">
    <citation type="submission" date="2021-06" db="EMBL/GenBank/DDBJ databases">
        <authorList>
            <person name="Criscuolo A."/>
        </authorList>
    </citation>
    <scope>NUCLEOTIDE SEQUENCE</scope>
    <source>
        <strain evidence="7">CIP111600</strain>
    </source>
</reference>
<accession>A0A916NVB0</accession>